<proteinExistence type="predicted"/>
<evidence type="ECO:0000313" key="2">
    <source>
        <dbReference type="EMBL" id="UOR07251.1"/>
    </source>
</evidence>
<name>A0A8T9T0U1_9BACT</name>
<feature type="transmembrane region" description="Helical" evidence="1">
    <location>
        <begin position="224"/>
        <end position="245"/>
    </location>
</feature>
<evidence type="ECO:0000313" key="3">
    <source>
        <dbReference type="Proteomes" id="UP000829925"/>
    </source>
</evidence>
<gene>
    <name evidence="2" type="ORF">MUN82_09160</name>
</gene>
<protein>
    <submittedName>
        <fullName evidence="2">DUF389 domain-containing protein</fullName>
    </submittedName>
</protein>
<dbReference type="PANTHER" id="PTHR20992:SF9">
    <property type="entry name" value="AT15442P-RELATED"/>
    <property type="match status" value="1"/>
</dbReference>
<keyword evidence="3" id="KW-1185">Reference proteome</keyword>
<evidence type="ECO:0000256" key="1">
    <source>
        <dbReference type="SAM" id="Phobius"/>
    </source>
</evidence>
<dbReference type="EMBL" id="CP095053">
    <property type="protein sequence ID" value="UOR07251.1"/>
    <property type="molecule type" value="Genomic_DNA"/>
</dbReference>
<dbReference type="InterPro" id="IPR005240">
    <property type="entry name" value="DUF389"/>
</dbReference>
<feature type="transmembrane region" description="Helical" evidence="1">
    <location>
        <begin position="55"/>
        <end position="77"/>
    </location>
</feature>
<dbReference type="AlphaFoldDB" id="A0A8T9T0U1"/>
<accession>A0A8T9T0U1</accession>
<organism evidence="2 3">
    <name type="scientific">Hymenobacter aerilatus</name>
    <dbReference type="NCBI Taxonomy" id="2932251"/>
    <lineage>
        <taxon>Bacteria</taxon>
        <taxon>Pseudomonadati</taxon>
        <taxon>Bacteroidota</taxon>
        <taxon>Cytophagia</taxon>
        <taxon>Cytophagales</taxon>
        <taxon>Hymenobacteraceae</taxon>
        <taxon>Hymenobacter</taxon>
    </lineage>
</organism>
<dbReference type="PANTHER" id="PTHR20992">
    <property type="entry name" value="AT15442P-RELATED"/>
    <property type="match status" value="1"/>
</dbReference>
<feature type="transmembrane region" description="Helical" evidence="1">
    <location>
        <begin position="152"/>
        <end position="174"/>
    </location>
</feature>
<dbReference type="KEGG" id="haei:MUN82_09160"/>
<keyword evidence="1" id="KW-0472">Membrane</keyword>
<dbReference type="Proteomes" id="UP000829925">
    <property type="component" value="Chromosome"/>
</dbReference>
<feature type="transmembrane region" description="Helical" evidence="1">
    <location>
        <begin position="180"/>
        <end position="203"/>
    </location>
</feature>
<keyword evidence="1" id="KW-1133">Transmembrane helix</keyword>
<sequence>MLRRLLHLLNLRTGASIGSTIEAIEANIGLRGSVLWILLCAALLASIGLDTNSAAVIIGAMLISPLMGPILGVGMSLGINDSAMFRHALQQLGVATAISLGASLLYFSLTPLGQATPELLARTHPTLLDVLIALFGGVAGIISNSRRDKTNAIPGVAIATALMPPLCTAGFGLAHLNWSIFLGALYLYCINAAFISLATYLIVRVMRFPQRTYVKEGQQRRVTIIMGLLLALIVAPSVYFLVSVYREERDRRIVKEVVVEGLRAQGNEVLRWDIMRTDSTNLVRVYFSGLNVVPRQVAQMEQRLQQRDLKNYQVKVSRVNISKEEIAQLSEEAARNLFQNMQLEAELTRTPTIRTTSSPASNPLPSAAQVLREVRAAFPRVAGLSVARPQTDIAPDTLRADTLLTVAVAWQRPDTVPTPAEAQRLYQFLQARLQQDTLILSRTPLRAMRQPAPRAVPITLPQAPTIPQTLNTPTPAARR</sequence>
<feature type="transmembrane region" description="Helical" evidence="1">
    <location>
        <begin position="28"/>
        <end position="49"/>
    </location>
</feature>
<dbReference type="RefSeq" id="WP_245096860.1">
    <property type="nucleotide sequence ID" value="NZ_CP095053.1"/>
</dbReference>
<reference evidence="2 3" key="1">
    <citation type="submission" date="2022-04" db="EMBL/GenBank/DDBJ databases">
        <title>Hymenobacter sp. isolated from the air.</title>
        <authorList>
            <person name="Won M."/>
            <person name="Lee C.-M."/>
            <person name="Woen H.-Y."/>
            <person name="Kwon S.-W."/>
        </authorList>
    </citation>
    <scope>NUCLEOTIDE SEQUENCE [LARGE SCALE GENOMIC DNA]</scope>
    <source>
        <strain evidence="3">5413 J-13</strain>
    </source>
</reference>
<feature type="transmembrane region" description="Helical" evidence="1">
    <location>
        <begin position="89"/>
        <end position="107"/>
    </location>
</feature>
<keyword evidence="1" id="KW-0812">Transmembrane</keyword>
<feature type="transmembrane region" description="Helical" evidence="1">
    <location>
        <begin position="127"/>
        <end position="145"/>
    </location>
</feature>
<dbReference type="Pfam" id="PF04087">
    <property type="entry name" value="DUF389"/>
    <property type="match status" value="1"/>
</dbReference>